<organism evidence="1 2">
    <name type="scientific">Marivirga arenosa</name>
    <dbReference type="NCBI Taxonomy" id="3059076"/>
    <lineage>
        <taxon>Bacteria</taxon>
        <taxon>Pseudomonadati</taxon>
        <taxon>Bacteroidota</taxon>
        <taxon>Cytophagia</taxon>
        <taxon>Cytophagales</taxon>
        <taxon>Marivirgaceae</taxon>
        <taxon>Marivirga</taxon>
    </lineage>
</organism>
<evidence type="ECO:0000313" key="1">
    <source>
        <dbReference type="EMBL" id="WKK84553.2"/>
    </source>
</evidence>
<keyword evidence="1" id="KW-0418">Kinase</keyword>
<keyword evidence="2" id="KW-1185">Reference proteome</keyword>
<accession>A0AA49JDD4</accession>
<sequence>MLDTLNKFKNLKESEELLLAYQGNITDSLTNNLLTLAENKLAMVEYNSRTKKKVFNILVEVLQNIYHNEGELKNADEKFHEILIMVVKGPTTYEITSGNYIKQSISDPLKKRIQEINQLSNDELREKYRNRLDEGVFSDKGRAGLGIMDMVRKSGQPLEYGFQSINNDYSYFSLQVNIKH</sequence>
<name>A0AA49JDD4_9BACT</name>
<dbReference type="RefSeq" id="WP_308356574.1">
    <property type="nucleotide sequence ID" value="NZ_CP129970.2"/>
</dbReference>
<gene>
    <name evidence="1" type="ORF">QYS48_20725</name>
</gene>
<keyword evidence="1" id="KW-0808">Transferase</keyword>
<protein>
    <submittedName>
        <fullName evidence="1">SiaB family protein kinase</fullName>
    </submittedName>
</protein>
<dbReference type="Pfam" id="PF19788">
    <property type="entry name" value="DUF6272"/>
    <property type="match status" value="1"/>
</dbReference>
<dbReference type="NCBIfam" id="NF038262">
    <property type="entry name" value="SiaB_fam_kinase"/>
    <property type="match status" value="1"/>
</dbReference>
<dbReference type="Proteomes" id="UP001244443">
    <property type="component" value="Chromosome"/>
</dbReference>
<dbReference type="GO" id="GO:0016301">
    <property type="term" value="F:kinase activity"/>
    <property type="evidence" value="ECO:0007669"/>
    <property type="project" value="UniProtKB-KW"/>
</dbReference>
<evidence type="ECO:0000313" key="2">
    <source>
        <dbReference type="Proteomes" id="UP001244443"/>
    </source>
</evidence>
<proteinExistence type="predicted"/>
<dbReference type="EMBL" id="CP129970">
    <property type="protein sequence ID" value="WKK84553.2"/>
    <property type="molecule type" value="Genomic_DNA"/>
</dbReference>
<reference evidence="1" key="1">
    <citation type="submission" date="2023-08" db="EMBL/GenBank/DDBJ databases">
        <title>Comparative genomics and taxonomic characterization of three novel marine species of genus Marivirga.</title>
        <authorList>
            <person name="Muhammad N."/>
            <person name="Kim S.-G."/>
        </authorList>
    </citation>
    <scope>NUCLEOTIDE SEQUENCE [LARGE SCALE GENOMIC DNA]</scope>
    <source>
        <strain evidence="1">ABR2-2</strain>
    </source>
</reference>
<dbReference type="AlphaFoldDB" id="A0AA49JDD4"/>
<dbReference type="InterPro" id="IPR046239">
    <property type="entry name" value="DUF6272"/>
</dbReference>